<accession>A0A067NGN2</accession>
<dbReference type="AlphaFoldDB" id="A0A067NGN2"/>
<gene>
    <name evidence="1" type="ORF">PLEOSDRAFT_1084805</name>
</gene>
<name>A0A067NGN2_PLEO1</name>
<protein>
    <submittedName>
        <fullName evidence="1">Uncharacterized protein</fullName>
    </submittedName>
</protein>
<dbReference type="VEuPathDB" id="FungiDB:PLEOSDRAFT_1084805"/>
<reference evidence="2" key="1">
    <citation type="journal article" date="2014" name="Proc. Natl. Acad. Sci. U.S.A.">
        <title>Extensive sampling of basidiomycete genomes demonstrates inadequacy of the white-rot/brown-rot paradigm for wood decay fungi.</title>
        <authorList>
            <person name="Riley R."/>
            <person name="Salamov A.A."/>
            <person name="Brown D.W."/>
            <person name="Nagy L.G."/>
            <person name="Floudas D."/>
            <person name="Held B.W."/>
            <person name="Levasseur A."/>
            <person name="Lombard V."/>
            <person name="Morin E."/>
            <person name="Otillar R."/>
            <person name="Lindquist E.A."/>
            <person name="Sun H."/>
            <person name="LaButti K.M."/>
            <person name="Schmutz J."/>
            <person name="Jabbour D."/>
            <person name="Luo H."/>
            <person name="Baker S.E."/>
            <person name="Pisabarro A.G."/>
            <person name="Walton J.D."/>
            <person name="Blanchette R.A."/>
            <person name="Henrissat B."/>
            <person name="Martin F."/>
            <person name="Cullen D."/>
            <person name="Hibbett D.S."/>
            <person name="Grigoriev I.V."/>
        </authorList>
    </citation>
    <scope>NUCLEOTIDE SEQUENCE [LARGE SCALE GENOMIC DNA]</scope>
    <source>
        <strain evidence="2">PC15</strain>
    </source>
</reference>
<evidence type="ECO:0000313" key="2">
    <source>
        <dbReference type="Proteomes" id="UP000027073"/>
    </source>
</evidence>
<dbReference type="InParanoid" id="A0A067NGN2"/>
<organism evidence="1 2">
    <name type="scientific">Pleurotus ostreatus (strain PC15)</name>
    <name type="common">Oyster mushroom</name>
    <dbReference type="NCBI Taxonomy" id="1137138"/>
    <lineage>
        <taxon>Eukaryota</taxon>
        <taxon>Fungi</taxon>
        <taxon>Dikarya</taxon>
        <taxon>Basidiomycota</taxon>
        <taxon>Agaricomycotina</taxon>
        <taxon>Agaricomycetes</taxon>
        <taxon>Agaricomycetidae</taxon>
        <taxon>Agaricales</taxon>
        <taxon>Pleurotineae</taxon>
        <taxon>Pleurotaceae</taxon>
        <taxon>Pleurotus</taxon>
    </lineage>
</organism>
<dbReference type="Proteomes" id="UP000027073">
    <property type="component" value="Unassembled WGS sequence"/>
</dbReference>
<proteinExistence type="predicted"/>
<dbReference type="HOGENOM" id="CLU_1384672_0_0_1"/>
<sequence length="197" mass="21733">MYPARARCPDSKFARWAHSEQAYKPTGVLSECITRIQIHGELQPSYVPFFVHAFARGNVALLLLLSVAPSSDHGAPMLLPLVWDTEDAQRLFLEPPHMLAASFRSLSSCKYLLRVDTGIGHTTHVNLFEEQDDCAIGCSPNSGYRIAVPPRKATTILARSIPSVGIGDSLKNKLLYHVWFVSVGYLVAPPGVRMCND</sequence>
<evidence type="ECO:0000313" key="1">
    <source>
        <dbReference type="EMBL" id="KDQ27203.1"/>
    </source>
</evidence>
<dbReference type="EMBL" id="KL198009">
    <property type="protein sequence ID" value="KDQ27203.1"/>
    <property type="molecule type" value="Genomic_DNA"/>
</dbReference>